<dbReference type="PANTHER" id="PTHR45763">
    <property type="entry name" value="HYDROLASE, ALPHA/BETA FOLD FAMILY PROTEIN, EXPRESSED-RELATED"/>
    <property type="match status" value="1"/>
</dbReference>
<evidence type="ECO:0000259" key="1">
    <source>
        <dbReference type="Pfam" id="PF12697"/>
    </source>
</evidence>
<sequence>MKHEGYPQIYPLFPSEMVSRAAIVLLTGLLGMFYQGSQLPPPNRNNSPDGVPVSPRVKLRDGRYLAYREKGVPKDQAKHCIIIVHGFGSSKDMNFLAPQELIDELDIYILQYDRAGYGESDPNPKRSLKSEALDIEELADQLQMGSKFYVIGVSMGSYATWSCLNYIPNRLAGVAMIAPVINYQWPSFPESLIKEDYRRKFIKWTMWLANYFPRLLHWWITQKWLPSSSVVEKNPAFFNQRDIDILKIIPGFPMLTKDKLREQVVFDTLRDDWMVAFGNWEFDPLKLNNPFPHNRSLAHIWQGYEDKVVPSKIQRFVTEKLPWIQYHEVPDGGHLIVHYSGLCEDILKALLLGEENHSFRSRPQVSVS</sequence>
<feature type="domain" description="AB hydrolase-1" evidence="1">
    <location>
        <begin position="81"/>
        <end position="338"/>
    </location>
</feature>
<dbReference type="Gene3D" id="3.40.50.1820">
    <property type="entry name" value="alpha/beta hydrolase"/>
    <property type="match status" value="1"/>
</dbReference>
<dbReference type="AlphaFoldDB" id="A0AAN9XQQ6"/>
<reference evidence="2 3" key="1">
    <citation type="submission" date="2024-01" db="EMBL/GenBank/DDBJ databases">
        <title>The genomes of 5 underutilized Papilionoideae crops provide insights into root nodulation and disease resistanc.</title>
        <authorList>
            <person name="Jiang F."/>
        </authorList>
    </citation>
    <scope>NUCLEOTIDE SEQUENCE [LARGE SCALE GENOMIC DNA]</scope>
    <source>
        <strain evidence="2">DUOXIRENSHENG_FW03</strain>
        <tissue evidence="2">Leaves</tissue>
    </source>
</reference>
<dbReference type="Pfam" id="PF12697">
    <property type="entry name" value="Abhydrolase_6"/>
    <property type="match status" value="1"/>
</dbReference>
<comment type="caution">
    <text evidence="2">The sequence shown here is derived from an EMBL/GenBank/DDBJ whole genome shotgun (WGS) entry which is preliminary data.</text>
</comment>
<organism evidence="2 3">
    <name type="scientific">Psophocarpus tetragonolobus</name>
    <name type="common">Winged bean</name>
    <name type="synonym">Dolichos tetragonolobus</name>
    <dbReference type="NCBI Taxonomy" id="3891"/>
    <lineage>
        <taxon>Eukaryota</taxon>
        <taxon>Viridiplantae</taxon>
        <taxon>Streptophyta</taxon>
        <taxon>Embryophyta</taxon>
        <taxon>Tracheophyta</taxon>
        <taxon>Spermatophyta</taxon>
        <taxon>Magnoliopsida</taxon>
        <taxon>eudicotyledons</taxon>
        <taxon>Gunneridae</taxon>
        <taxon>Pentapetalae</taxon>
        <taxon>rosids</taxon>
        <taxon>fabids</taxon>
        <taxon>Fabales</taxon>
        <taxon>Fabaceae</taxon>
        <taxon>Papilionoideae</taxon>
        <taxon>50 kb inversion clade</taxon>
        <taxon>NPAAA clade</taxon>
        <taxon>indigoferoid/millettioid clade</taxon>
        <taxon>Phaseoleae</taxon>
        <taxon>Psophocarpus</taxon>
    </lineage>
</organism>
<protein>
    <recommendedName>
        <fullName evidence="1">AB hydrolase-1 domain-containing protein</fullName>
    </recommendedName>
</protein>
<dbReference type="Proteomes" id="UP001386955">
    <property type="component" value="Unassembled WGS sequence"/>
</dbReference>
<proteinExistence type="predicted"/>
<accession>A0AAN9XQQ6</accession>
<gene>
    <name evidence="2" type="ORF">VNO78_05839</name>
</gene>
<keyword evidence="3" id="KW-1185">Reference proteome</keyword>
<dbReference type="PANTHER" id="PTHR45763:SF28">
    <property type="entry name" value="ALPHA_BETA-HYDROLASES SUPERFAMILY PROTEIN"/>
    <property type="match status" value="1"/>
</dbReference>
<dbReference type="InterPro" id="IPR029058">
    <property type="entry name" value="AB_hydrolase_fold"/>
</dbReference>
<dbReference type="SUPFAM" id="SSF53474">
    <property type="entry name" value="alpha/beta-Hydrolases"/>
    <property type="match status" value="1"/>
</dbReference>
<dbReference type="EMBL" id="JAYMYS010000002">
    <property type="protein sequence ID" value="KAK7404842.1"/>
    <property type="molecule type" value="Genomic_DNA"/>
</dbReference>
<evidence type="ECO:0000313" key="3">
    <source>
        <dbReference type="Proteomes" id="UP001386955"/>
    </source>
</evidence>
<dbReference type="InterPro" id="IPR000073">
    <property type="entry name" value="AB_hydrolase_1"/>
</dbReference>
<dbReference type="FunFam" id="3.40.50.1820:FF:000270">
    <property type="entry name" value="Alpha/beta-Hydrolases superfamily protein"/>
    <property type="match status" value="1"/>
</dbReference>
<evidence type="ECO:0000313" key="2">
    <source>
        <dbReference type="EMBL" id="KAK7404842.1"/>
    </source>
</evidence>
<name>A0AAN9XQQ6_PSOTE</name>